<organism evidence="1 2">
    <name type="scientific">Dyella monticola</name>
    <dbReference type="NCBI Taxonomy" id="1927958"/>
    <lineage>
        <taxon>Bacteria</taxon>
        <taxon>Pseudomonadati</taxon>
        <taxon>Pseudomonadota</taxon>
        <taxon>Gammaproteobacteria</taxon>
        <taxon>Lysobacterales</taxon>
        <taxon>Rhodanobacteraceae</taxon>
        <taxon>Dyella</taxon>
    </lineage>
</organism>
<name>A0A370X229_9GAMM</name>
<dbReference type="Proteomes" id="UP000254258">
    <property type="component" value="Unassembled WGS sequence"/>
</dbReference>
<evidence type="ECO:0000313" key="2">
    <source>
        <dbReference type="Proteomes" id="UP000254258"/>
    </source>
</evidence>
<gene>
    <name evidence="1" type="ORF">DWU98_09550</name>
</gene>
<sequence>MTGQRGLIPHEAGGHEHGKILWDTINKGTVMDAKSKPIAFPIAPKHVRYVKLGAGGRWEQESLEKSILRFGFESADPEALQLCREGKWGEIRQGWLEDSGCSARIASSFANQMKAFFEDKGDTLWVTFIDDKLHYGFLESGEPERANPGDDKDWSSFRRVREGWRSADAQGNSLTRTSLPGTVTKLSMFRSTTCNVADHEYLVNRINGLRSQEVKRADQARTELLEALVVLIRRLHERDFEVLVDMAFVNAGWRRLGRVGGNEPVKDLDLEMPLTRERAYVQIKSATSQGVLKSVVKEYQAREHYTRLFFVYHTSSDELKNDWEDSGVVLVGAEEVARMALESGISDWIIDRSR</sequence>
<protein>
    <recommendedName>
        <fullName evidence="3">Restriction endonuclease type IV Mrr domain-containing protein</fullName>
    </recommendedName>
</protein>
<comment type="caution">
    <text evidence="1">The sequence shown here is derived from an EMBL/GenBank/DDBJ whole genome shotgun (WGS) entry which is preliminary data.</text>
</comment>
<dbReference type="AlphaFoldDB" id="A0A370X229"/>
<proteinExistence type="predicted"/>
<dbReference type="EMBL" id="QRBE01000004">
    <property type="protein sequence ID" value="RDS82265.1"/>
    <property type="molecule type" value="Genomic_DNA"/>
</dbReference>
<keyword evidence="2" id="KW-1185">Reference proteome</keyword>
<accession>A0A370X229</accession>
<evidence type="ECO:0000313" key="1">
    <source>
        <dbReference type="EMBL" id="RDS82265.1"/>
    </source>
</evidence>
<reference evidence="1 2" key="1">
    <citation type="submission" date="2018-07" db="EMBL/GenBank/DDBJ databases">
        <title>Dyella monticola sp. nov. and Dyella psychrodurans sp. nov. isolated from monsoon evergreen broad-leaved forest soil of Dinghu Mountain, China.</title>
        <authorList>
            <person name="Gao Z."/>
            <person name="Qiu L."/>
        </authorList>
    </citation>
    <scope>NUCLEOTIDE SEQUENCE [LARGE SCALE GENOMIC DNA]</scope>
    <source>
        <strain evidence="1 2">4G-K06</strain>
    </source>
</reference>
<evidence type="ECO:0008006" key="3">
    <source>
        <dbReference type="Google" id="ProtNLM"/>
    </source>
</evidence>